<organism evidence="1 2">
    <name type="scientific">Roseovarius lutimaris</name>
    <dbReference type="NCBI Taxonomy" id="1005928"/>
    <lineage>
        <taxon>Bacteria</taxon>
        <taxon>Pseudomonadati</taxon>
        <taxon>Pseudomonadota</taxon>
        <taxon>Alphaproteobacteria</taxon>
        <taxon>Rhodobacterales</taxon>
        <taxon>Roseobacteraceae</taxon>
        <taxon>Roseovarius</taxon>
    </lineage>
</organism>
<dbReference type="EMBL" id="FOVP01000001">
    <property type="protein sequence ID" value="SFN36827.1"/>
    <property type="molecule type" value="Genomic_DNA"/>
</dbReference>
<sequence length="209" mass="23866">MNTPKTVKSLEDLGRIRLSKSFFMRDMLYSEISNFHGIPNIPDDPDLAIYVSRKLCETFLEPLQDRFGRISIRSAYRSPAVNEFGNKNKLSCASNEANYAGHIFDRRDASGACGATVTVVVNSFIDYYEETGDWQAMAWWIHDNLPPTSLYFFPKLAAFNISWHEKPDRNIKSYVSPKGTLTKPGMDNFTGSHESEFADWLLQYAKNQL</sequence>
<keyword evidence="2" id="KW-1185">Reference proteome</keyword>
<name>A0A1I4YFQ2_9RHOB</name>
<evidence type="ECO:0008006" key="3">
    <source>
        <dbReference type="Google" id="ProtNLM"/>
    </source>
</evidence>
<dbReference type="Proteomes" id="UP000198599">
    <property type="component" value="Unassembled WGS sequence"/>
</dbReference>
<reference evidence="2" key="1">
    <citation type="submission" date="2016-10" db="EMBL/GenBank/DDBJ databases">
        <authorList>
            <person name="Varghese N."/>
            <person name="Submissions S."/>
        </authorList>
    </citation>
    <scope>NUCLEOTIDE SEQUENCE [LARGE SCALE GENOMIC DNA]</scope>
    <source>
        <strain evidence="2">DSM 28463</strain>
    </source>
</reference>
<accession>A0A1I4YFQ2</accession>
<dbReference type="RefSeq" id="WP_092833359.1">
    <property type="nucleotide sequence ID" value="NZ_FOVP01000001.1"/>
</dbReference>
<dbReference type="InterPro" id="IPR009045">
    <property type="entry name" value="Zn_M74/Hedgehog-like"/>
</dbReference>
<gene>
    <name evidence="1" type="ORF">SAMN04487859_101192</name>
</gene>
<dbReference type="STRING" id="1005928.SAMN04487859_101192"/>
<dbReference type="AlphaFoldDB" id="A0A1I4YFQ2"/>
<proteinExistence type="predicted"/>
<dbReference type="SUPFAM" id="SSF55166">
    <property type="entry name" value="Hedgehog/DD-peptidase"/>
    <property type="match status" value="1"/>
</dbReference>
<dbReference type="OrthoDB" id="7171572at2"/>
<protein>
    <recommendedName>
        <fullName evidence="3">Peptidase M15</fullName>
    </recommendedName>
</protein>
<evidence type="ECO:0000313" key="1">
    <source>
        <dbReference type="EMBL" id="SFN36827.1"/>
    </source>
</evidence>
<evidence type="ECO:0000313" key="2">
    <source>
        <dbReference type="Proteomes" id="UP000198599"/>
    </source>
</evidence>